<reference evidence="1 2" key="1">
    <citation type="journal article" date="2018" name="Front. Microbiol.">
        <title>Pseudomonas rhizophila S211, a New Plant Growth-Promoting Rhizobacterium with Potential in Pesticide-Bioremediation.</title>
        <authorList>
            <person name="Hassen W."/>
            <person name="Neifar M."/>
            <person name="Cherif H."/>
            <person name="Najjari A."/>
            <person name="Chouchane H."/>
            <person name="Driouich R.C."/>
            <person name="Salah A."/>
            <person name="Naili F."/>
            <person name="Mosbah A."/>
            <person name="Souissi Y."/>
            <person name="Raddadi N."/>
            <person name="Ouzari H.I."/>
            <person name="Fava F."/>
            <person name="Cherif A."/>
        </authorList>
    </citation>
    <scope>NUCLEOTIDE SEQUENCE [LARGE SCALE GENOMIC DNA]</scope>
    <source>
        <strain evidence="1 2">S211</strain>
    </source>
</reference>
<protein>
    <submittedName>
        <fullName evidence="1">Uncharacterized protein</fullName>
    </submittedName>
</protein>
<keyword evidence="2" id="KW-1185">Reference proteome</keyword>
<organism evidence="1 2">
    <name type="scientific">Pseudomonas rhizophila</name>
    <dbReference type="NCBI Taxonomy" id="2045200"/>
    <lineage>
        <taxon>Bacteria</taxon>
        <taxon>Pseudomonadati</taxon>
        <taxon>Pseudomonadota</taxon>
        <taxon>Gammaproteobacteria</taxon>
        <taxon>Pseudomonadales</taxon>
        <taxon>Pseudomonadaceae</taxon>
        <taxon>Pseudomonas</taxon>
    </lineage>
</organism>
<evidence type="ECO:0000313" key="1">
    <source>
        <dbReference type="EMBL" id="AVU75473.1"/>
    </source>
</evidence>
<proteinExistence type="predicted"/>
<evidence type="ECO:0000313" key="2">
    <source>
        <dbReference type="Proteomes" id="UP000241936"/>
    </source>
</evidence>
<dbReference type="RefSeq" id="WP_107321961.1">
    <property type="nucleotide sequence ID" value="NZ_CAXAOX010000007.1"/>
</dbReference>
<name>A0ABM6UE07_9PSED</name>
<sequence length="325" mass="35511">MKVASAPNDMTWLQEFRPYVNGQPVRWPDVEVASVIGEVCTLTLDYEYSWLIGDPHARILLEYKPGEETQGLVFDPPLGQLVAMEAGTTSLSWSISTDEAQGGTFVLQFGMPLIEEMPKSPPVPGRVVDVAQELNVKFDEFALTFGEGAAYPCHGASHTFTVWPEPSSSLLNKQVKLVWDGESAVSLGVVVTPALERAQLLTLEGASWELNCLNTTRDGSFSLRMEVVESGVTTGSLAMSLGHNLVRAERWTTGPFPSFDPLLDYYLKHIRAISRFTNEPAAGVRTLLNGAPYNRTNAQGEVSATQLEGDSMSLSIVNRYDASHA</sequence>
<dbReference type="EMBL" id="CP024081">
    <property type="protein sequence ID" value="AVU75473.1"/>
    <property type="molecule type" value="Genomic_DNA"/>
</dbReference>
<dbReference type="Proteomes" id="UP000241936">
    <property type="component" value="Chromosome"/>
</dbReference>
<gene>
    <name evidence="1" type="ORF">CRX69_09755</name>
</gene>
<accession>A0ABM6UE07</accession>